<dbReference type="EMBL" id="CP063310">
    <property type="protein sequence ID" value="QOS69671.1"/>
    <property type="molecule type" value="Genomic_DNA"/>
</dbReference>
<protein>
    <submittedName>
        <fullName evidence="1">Uncharacterized protein</fullName>
    </submittedName>
</protein>
<gene>
    <name evidence="1" type="ORF">GS424_007495</name>
</gene>
<organism evidence="1 2">
    <name type="scientific">Eggerthella guodeyinii</name>
    <dbReference type="NCBI Taxonomy" id="2690837"/>
    <lineage>
        <taxon>Bacteria</taxon>
        <taxon>Bacillati</taxon>
        <taxon>Actinomycetota</taxon>
        <taxon>Coriobacteriia</taxon>
        <taxon>Eggerthellales</taxon>
        <taxon>Eggerthellaceae</taxon>
        <taxon>Eggerthella</taxon>
    </lineage>
</organism>
<evidence type="ECO:0000313" key="2">
    <source>
        <dbReference type="Proteomes" id="UP000478463"/>
    </source>
</evidence>
<evidence type="ECO:0000313" key="1">
    <source>
        <dbReference type="EMBL" id="QOS69671.1"/>
    </source>
</evidence>
<dbReference type="RefSeq" id="WP_160941727.1">
    <property type="nucleotide sequence ID" value="NZ_CP063310.1"/>
</dbReference>
<accession>A0A6L7IQI9</accession>
<sequence length="130" mass="13113">MRMEAGTGARARGASECACDKGTYRVLVAICAVGAACALAASVLMLLGPTDGMSWSRLAPMLANGVASAAAAALACLGRPPRAVAAAGFVAGAFLVVWCAAELLLFRNALAAGYLVIGLLQTAFAVQLRR</sequence>
<reference evidence="1 2" key="1">
    <citation type="submission" date="2020-10" db="EMBL/GenBank/DDBJ databases">
        <title>Eggerthella sp. nov., isolated from human feces.</title>
        <authorList>
            <person name="Yajun G."/>
        </authorList>
    </citation>
    <scope>NUCLEOTIDE SEQUENCE [LARGE SCALE GENOMIC DNA]</scope>
    <source>
        <strain evidence="1 2">HF-1101</strain>
    </source>
</reference>
<name>A0A6L7IQI9_9ACTN</name>
<dbReference type="KEGG" id="egd:GS424_007495"/>
<dbReference type="Proteomes" id="UP000478463">
    <property type="component" value="Chromosome"/>
</dbReference>
<dbReference type="AlphaFoldDB" id="A0A6L7IQI9"/>
<proteinExistence type="predicted"/>